<keyword evidence="1" id="KW-0547">Nucleotide-binding</keyword>
<proteinExistence type="predicted"/>
<evidence type="ECO:0000313" key="5">
    <source>
        <dbReference type="Proteomes" id="UP001359308"/>
    </source>
</evidence>
<keyword evidence="5" id="KW-1185">Reference proteome</keyword>
<dbReference type="RefSeq" id="WP_198321510.1">
    <property type="nucleotide sequence ID" value="NZ_CP104311.1"/>
</dbReference>
<gene>
    <name evidence="4" type="primary">cas10</name>
    <name evidence="4" type="ORF">N4J17_12420</name>
</gene>
<reference evidence="4 5" key="1">
    <citation type="submission" date="2022-09" db="EMBL/GenBank/DDBJ databases">
        <authorList>
            <person name="Giprobiosintez L."/>
        </authorList>
    </citation>
    <scope>NUCLEOTIDE SEQUENCE [LARGE SCALE GENOMIC DNA]</scope>
    <source>
        <strain evidence="5">VKPM-B-12549 (GBS-15)</strain>
    </source>
</reference>
<dbReference type="Gene3D" id="3.30.70.2220">
    <property type="entry name" value="CRISPR-Cas system, Cmr2 subunit, D1 domain, cysteine cluster"/>
    <property type="match status" value="2"/>
</dbReference>
<dbReference type="Gene3D" id="3.30.70.270">
    <property type="match status" value="1"/>
</dbReference>
<dbReference type="InterPro" id="IPR054767">
    <property type="entry name" value="Cas10-Cmr2_palm2"/>
</dbReference>
<name>A0ABZ2F3W2_METCP</name>
<evidence type="ECO:0000259" key="3">
    <source>
        <dbReference type="PROSITE" id="PS50887"/>
    </source>
</evidence>
<dbReference type="InterPro" id="IPR000160">
    <property type="entry name" value="GGDEF_dom"/>
</dbReference>
<dbReference type="PROSITE" id="PS50887">
    <property type="entry name" value="GGDEF"/>
    <property type="match status" value="1"/>
</dbReference>
<dbReference type="InterPro" id="IPR043128">
    <property type="entry name" value="Rev_trsase/Diguanyl_cyclase"/>
</dbReference>
<evidence type="ECO:0000313" key="4">
    <source>
        <dbReference type="EMBL" id="WWF01265.1"/>
    </source>
</evidence>
<protein>
    <submittedName>
        <fullName evidence="4">Type III-B CRISPR-associated protein Cas10/Cmr2</fullName>
    </submittedName>
</protein>
<dbReference type="Pfam" id="PF22335">
    <property type="entry name" value="Cas10-Cmr2_palm2"/>
    <property type="match status" value="1"/>
</dbReference>
<evidence type="ECO:0000256" key="1">
    <source>
        <dbReference type="ARBA" id="ARBA00022741"/>
    </source>
</evidence>
<dbReference type="EMBL" id="CP104311">
    <property type="protein sequence ID" value="WWF01265.1"/>
    <property type="molecule type" value="Genomic_DNA"/>
</dbReference>
<dbReference type="Proteomes" id="UP001359308">
    <property type="component" value="Chromosome"/>
</dbReference>
<sequence>MENTNYTLWQTKLAARLHDPAEKALVLLRDPAGHENGTSRALTRLLGLSETGAETLDPDNADVLSTVIFKKGLPREIYRHVQRADWWAAAADRPQWPMQEITVTTQAGKRKTLKVADWAQVRWTNQPVLIHPLTGKQYALPGGLSETDFHDIKQRSFEHFSRLLVKLGAEEGETRDLRKTLLAYWRFGPDLSVNGADTEDFGKLGALWGLLPADTRIPDHSIWDHLDLTSAFAGAFAADPNGESALLALSIGPVQSFIATARTTSDLWAGSHLLARLSWEAMRPVCERLGPDAILFPRLRGIPQVDLWLRDQMELPGELFQNSDWTRGATDANPLFSAALPNRFVAVVPASQARAIADEVTQAVRGWLQRLGEDVVMRLLHEAGFDKEATHTPYEQMKEQLEGFPEVHWAAVPFSLIRPRNEARQTDLDVSALSSAMAPFFSPLPVGEGAGGRAGGEGQYGFLATPAWQVLQQEIDWGDGTTFFAPNPGVLYPAVYDLAERVMAAAKATRTFDQTSQTGWRCSLTGETEWLTTDRAQLAWPPGQRKDTLWTRVADEKPAWAKKGEHLGALPAIKRLWPTIFAEEVGKALNPKDDGTAKAIGRFVVSTHTMALAHQLDQWLEKGGHTAEGLASALKKYRSDTVALPRRLMRRHQDNPALADAKCIPGLLESARDDEDDDAYEKVKSLVRQTLALTPSPSPKGRGEKREEIRLETYYALLMMDGDRMGAILSGDDKTGTAISYRDSFHPQVRTGFDAHAARQDLIRKYGAQKRPISPNRHLAISGALNDFSQTVVRHVVEEEHLGRVIYVGGDDVLAMLPVADLLPTMQRLRYAYSGVDPEHEGGVWQGLTLQGGFAALRTGHGKKQRLQVMRMMGHNATASCGAVIAHHQAPLGAVLRELRAAEQRAKTQGGRDAFSVTVIKRSGGALYLTAKWGEPIKLLLDLRDFLAQDDVSRRAIFHTHAWLRDLPEPHGDGRMLADLLTYQLVRQAQGDAERKAKGLAERLTELALQQPGKRRAWLENFLSVAEFLARETRSQGEDA</sequence>
<dbReference type="InterPro" id="IPR024615">
    <property type="entry name" value="CRISPR-assoc_Cmr2_N"/>
</dbReference>
<evidence type="ECO:0000256" key="2">
    <source>
        <dbReference type="ARBA" id="ARBA00023118"/>
    </source>
</evidence>
<keyword evidence="2" id="KW-0051">Antiviral defense</keyword>
<dbReference type="NCBIfam" id="TIGR02577">
    <property type="entry name" value="cas_TM1794_Cmr2"/>
    <property type="match status" value="2"/>
</dbReference>
<dbReference type="Pfam" id="PF12469">
    <property type="entry name" value="Cmr2_N"/>
    <property type="match status" value="1"/>
</dbReference>
<dbReference type="InterPro" id="IPR013407">
    <property type="entry name" value="CRISPR-assoc_prot_Cmr2"/>
</dbReference>
<feature type="domain" description="GGDEF" evidence="3">
    <location>
        <begin position="713"/>
        <end position="920"/>
    </location>
</feature>
<accession>A0ABZ2F3W2</accession>
<dbReference type="InterPro" id="IPR038242">
    <property type="entry name" value="Cmr2_N"/>
</dbReference>
<organism evidence="4 5">
    <name type="scientific">Methylococcus capsulatus</name>
    <dbReference type="NCBI Taxonomy" id="414"/>
    <lineage>
        <taxon>Bacteria</taxon>
        <taxon>Pseudomonadati</taxon>
        <taxon>Pseudomonadota</taxon>
        <taxon>Gammaproteobacteria</taxon>
        <taxon>Methylococcales</taxon>
        <taxon>Methylococcaceae</taxon>
        <taxon>Methylococcus</taxon>
    </lineage>
</organism>